<dbReference type="Pfam" id="PF00356">
    <property type="entry name" value="LacI"/>
    <property type="match status" value="1"/>
</dbReference>
<dbReference type="Pfam" id="PF13377">
    <property type="entry name" value="Peripla_BP_3"/>
    <property type="match status" value="1"/>
</dbReference>
<accession>A0A4Q2RVS3</accession>
<dbReference type="GO" id="GO:0000976">
    <property type="term" value="F:transcription cis-regulatory region binding"/>
    <property type="evidence" value="ECO:0007669"/>
    <property type="project" value="TreeGrafter"/>
</dbReference>
<dbReference type="SUPFAM" id="SSF47413">
    <property type="entry name" value="lambda repressor-like DNA-binding domains"/>
    <property type="match status" value="1"/>
</dbReference>
<feature type="compositionally biased region" description="Basic and acidic residues" evidence="4">
    <location>
        <begin position="1"/>
        <end position="15"/>
    </location>
</feature>
<reference evidence="6 7" key="1">
    <citation type="submission" date="2019-01" db="EMBL/GenBank/DDBJ databases">
        <title>Novel species of Nocardioides.</title>
        <authorList>
            <person name="Liu Q."/>
            <person name="Xin Y.-H."/>
        </authorList>
    </citation>
    <scope>NUCLEOTIDE SEQUENCE [LARGE SCALE GENOMIC DNA]</scope>
    <source>
        <strain evidence="6 7">CGMCC 4.6882</strain>
    </source>
</reference>
<dbReference type="GO" id="GO:0003700">
    <property type="term" value="F:DNA-binding transcription factor activity"/>
    <property type="evidence" value="ECO:0007669"/>
    <property type="project" value="TreeGrafter"/>
</dbReference>
<evidence type="ECO:0000256" key="2">
    <source>
        <dbReference type="ARBA" id="ARBA00023125"/>
    </source>
</evidence>
<dbReference type="AlphaFoldDB" id="A0A4Q2RVS3"/>
<evidence type="ECO:0000313" key="7">
    <source>
        <dbReference type="Proteomes" id="UP000294071"/>
    </source>
</evidence>
<protein>
    <submittedName>
        <fullName evidence="6">LacI family transcriptional regulator</fullName>
    </submittedName>
</protein>
<sequence>MVGPHHVEVRSRDRQLPAVEQPGVGDVPPAHAARAQLPVERGQEHPGRGDARREVVQERLERGRSQGGCRGLGVVCNLRHRSDFIAKHHRLGKPAPRSGETGGAVTDARPHSRGPVPHGHVTLADVARHAGVSAQSVSNALNNPARVAPQTRERILAVVEELGYRPNRSARALRNQRSRLIGVRVEASRDDRAALLLDQFLHALAESASANGCHLILCQADDEAEEIAAYRELLGTTSVDAFVLTGAHAGDARVAALRDLRVPFATFGRSWDGDTDLAWTDVDGRHGLYVATSHVAAQGHRRIAHVGWPRSSETGRDRLAGWEEACKDLSLDTDLHAEVADDFDQGRTAAHRLLDLSEPATAITCASDTLALGVLRALSERGLRAGSDVAVTGFDNSPAAALSTPGLTSLRQPLEQVAHDLVTAVEALVNGATEPHQSLLQPELVVRGSSLRGQTD</sequence>
<dbReference type="PANTHER" id="PTHR30146">
    <property type="entry name" value="LACI-RELATED TRANSCRIPTIONAL REPRESSOR"/>
    <property type="match status" value="1"/>
</dbReference>
<keyword evidence="1" id="KW-0805">Transcription regulation</keyword>
<dbReference type="Gene3D" id="3.40.50.2300">
    <property type="match status" value="2"/>
</dbReference>
<evidence type="ECO:0000313" key="6">
    <source>
        <dbReference type="EMBL" id="RYB93187.1"/>
    </source>
</evidence>
<keyword evidence="7" id="KW-1185">Reference proteome</keyword>
<dbReference type="InterPro" id="IPR010982">
    <property type="entry name" value="Lambda_DNA-bd_dom_sf"/>
</dbReference>
<proteinExistence type="predicted"/>
<evidence type="ECO:0000256" key="1">
    <source>
        <dbReference type="ARBA" id="ARBA00023015"/>
    </source>
</evidence>
<dbReference type="SMART" id="SM00354">
    <property type="entry name" value="HTH_LACI"/>
    <property type="match status" value="1"/>
</dbReference>
<dbReference type="InterPro" id="IPR046335">
    <property type="entry name" value="LacI/GalR-like_sensor"/>
</dbReference>
<comment type="caution">
    <text evidence="6">The sequence shown here is derived from an EMBL/GenBank/DDBJ whole genome shotgun (WGS) entry which is preliminary data.</text>
</comment>
<dbReference type="SUPFAM" id="SSF53822">
    <property type="entry name" value="Periplasmic binding protein-like I"/>
    <property type="match status" value="1"/>
</dbReference>
<feature type="region of interest" description="Disordered" evidence="4">
    <location>
        <begin position="1"/>
        <end position="31"/>
    </location>
</feature>
<dbReference type="CDD" id="cd06292">
    <property type="entry name" value="PBP1_AglR_RafR-like"/>
    <property type="match status" value="1"/>
</dbReference>
<dbReference type="Gene3D" id="1.10.260.40">
    <property type="entry name" value="lambda repressor-like DNA-binding domains"/>
    <property type="match status" value="1"/>
</dbReference>
<dbReference type="PANTHER" id="PTHR30146:SF109">
    <property type="entry name" value="HTH-TYPE TRANSCRIPTIONAL REGULATOR GALS"/>
    <property type="match status" value="1"/>
</dbReference>
<gene>
    <name evidence="6" type="ORF">EUA93_01755</name>
</gene>
<keyword evidence="3" id="KW-0804">Transcription</keyword>
<dbReference type="Proteomes" id="UP000294071">
    <property type="component" value="Unassembled WGS sequence"/>
</dbReference>
<dbReference type="InterPro" id="IPR028082">
    <property type="entry name" value="Peripla_BP_I"/>
</dbReference>
<feature type="region of interest" description="Disordered" evidence="4">
    <location>
        <begin position="91"/>
        <end position="119"/>
    </location>
</feature>
<evidence type="ECO:0000259" key="5">
    <source>
        <dbReference type="PROSITE" id="PS50932"/>
    </source>
</evidence>
<evidence type="ECO:0000256" key="3">
    <source>
        <dbReference type="ARBA" id="ARBA00023163"/>
    </source>
</evidence>
<evidence type="ECO:0000256" key="4">
    <source>
        <dbReference type="SAM" id="MobiDB-lite"/>
    </source>
</evidence>
<dbReference type="OrthoDB" id="3430936at2"/>
<dbReference type="PROSITE" id="PS00356">
    <property type="entry name" value="HTH_LACI_1"/>
    <property type="match status" value="1"/>
</dbReference>
<dbReference type="CDD" id="cd01392">
    <property type="entry name" value="HTH_LacI"/>
    <property type="match status" value="1"/>
</dbReference>
<feature type="domain" description="HTH lacI-type" evidence="5">
    <location>
        <begin position="121"/>
        <end position="175"/>
    </location>
</feature>
<organism evidence="6 7">
    <name type="scientific">Nocardioides oleivorans</name>
    <dbReference type="NCBI Taxonomy" id="273676"/>
    <lineage>
        <taxon>Bacteria</taxon>
        <taxon>Bacillati</taxon>
        <taxon>Actinomycetota</taxon>
        <taxon>Actinomycetes</taxon>
        <taxon>Propionibacteriales</taxon>
        <taxon>Nocardioidaceae</taxon>
        <taxon>Nocardioides</taxon>
    </lineage>
</organism>
<dbReference type="EMBL" id="SDWT01000001">
    <property type="protein sequence ID" value="RYB93187.1"/>
    <property type="molecule type" value="Genomic_DNA"/>
</dbReference>
<dbReference type="PROSITE" id="PS50932">
    <property type="entry name" value="HTH_LACI_2"/>
    <property type="match status" value="1"/>
</dbReference>
<keyword evidence="2" id="KW-0238">DNA-binding</keyword>
<name>A0A4Q2RVS3_9ACTN</name>
<dbReference type="InterPro" id="IPR000843">
    <property type="entry name" value="HTH_LacI"/>
</dbReference>